<organism evidence="3 4">
    <name type="scientific">Novipirellula galeiformis</name>
    <dbReference type="NCBI Taxonomy" id="2528004"/>
    <lineage>
        <taxon>Bacteria</taxon>
        <taxon>Pseudomonadati</taxon>
        <taxon>Planctomycetota</taxon>
        <taxon>Planctomycetia</taxon>
        <taxon>Pirellulales</taxon>
        <taxon>Pirellulaceae</taxon>
        <taxon>Novipirellula</taxon>
    </lineage>
</organism>
<feature type="domain" description="DUF4332" evidence="2">
    <location>
        <begin position="78"/>
        <end position="194"/>
    </location>
</feature>
<sequence length="210" mass="24017">MLKSFLKLLSRTPEHPVPVDPRSPENALLAAYLNQTQRKPGRTQTSKPQMIAAHPVPQASHRERLLSMRLEHTKLCSESRAARFREFGIDTAGDLVTADLRKLVEKFPSPRKAVRVIKRYRQAIRLSAKVPGMMPYDALLLISIHRRSVRGLAMETPMTLYRDLQRYAESTPGRKLLRGRRLPSVKRIRRWITASASELRDSRTIYANAA</sequence>
<gene>
    <name evidence="3" type="ORF">Pla52o_21220</name>
</gene>
<comment type="caution">
    <text evidence="3">The sequence shown here is derived from an EMBL/GenBank/DDBJ whole genome shotgun (WGS) entry which is preliminary data.</text>
</comment>
<dbReference type="InterPro" id="IPR025567">
    <property type="entry name" value="DUF4332"/>
</dbReference>
<name>A0A5C6CM09_9BACT</name>
<evidence type="ECO:0000256" key="1">
    <source>
        <dbReference type="SAM" id="MobiDB-lite"/>
    </source>
</evidence>
<evidence type="ECO:0000313" key="3">
    <source>
        <dbReference type="EMBL" id="TWU24196.1"/>
    </source>
</evidence>
<dbReference type="Pfam" id="PF14229">
    <property type="entry name" value="DUF4332"/>
    <property type="match status" value="1"/>
</dbReference>
<dbReference type="Proteomes" id="UP000316304">
    <property type="component" value="Unassembled WGS sequence"/>
</dbReference>
<accession>A0A5C6CM09</accession>
<dbReference type="EMBL" id="SJPT01000003">
    <property type="protein sequence ID" value="TWU24196.1"/>
    <property type="molecule type" value="Genomic_DNA"/>
</dbReference>
<dbReference type="AlphaFoldDB" id="A0A5C6CM09"/>
<proteinExistence type="predicted"/>
<evidence type="ECO:0000259" key="2">
    <source>
        <dbReference type="Pfam" id="PF14229"/>
    </source>
</evidence>
<reference evidence="3 4" key="1">
    <citation type="submission" date="2019-02" db="EMBL/GenBank/DDBJ databases">
        <title>Deep-cultivation of Planctomycetes and their phenomic and genomic characterization uncovers novel biology.</title>
        <authorList>
            <person name="Wiegand S."/>
            <person name="Jogler M."/>
            <person name="Boedeker C."/>
            <person name="Pinto D."/>
            <person name="Vollmers J."/>
            <person name="Rivas-Marin E."/>
            <person name="Kohn T."/>
            <person name="Peeters S.H."/>
            <person name="Heuer A."/>
            <person name="Rast P."/>
            <person name="Oberbeckmann S."/>
            <person name="Bunk B."/>
            <person name="Jeske O."/>
            <person name="Meyerdierks A."/>
            <person name="Storesund J.E."/>
            <person name="Kallscheuer N."/>
            <person name="Luecker S."/>
            <person name="Lage O.M."/>
            <person name="Pohl T."/>
            <person name="Merkel B.J."/>
            <person name="Hornburger P."/>
            <person name="Mueller R.-W."/>
            <person name="Bruemmer F."/>
            <person name="Labrenz M."/>
            <person name="Spormann A.M."/>
            <person name="Op Den Camp H."/>
            <person name="Overmann J."/>
            <person name="Amann R."/>
            <person name="Jetten M.S.M."/>
            <person name="Mascher T."/>
            <person name="Medema M.H."/>
            <person name="Devos D.P."/>
            <person name="Kaster A.-K."/>
            <person name="Ovreas L."/>
            <person name="Rohde M."/>
            <person name="Galperin M.Y."/>
            <person name="Jogler C."/>
        </authorList>
    </citation>
    <scope>NUCLEOTIDE SEQUENCE [LARGE SCALE GENOMIC DNA]</scope>
    <source>
        <strain evidence="3 4">Pla52o</strain>
    </source>
</reference>
<keyword evidence="4" id="KW-1185">Reference proteome</keyword>
<dbReference type="OrthoDB" id="263385at2"/>
<evidence type="ECO:0000313" key="4">
    <source>
        <dbReference type="Proteomes" id="UP000316304"/>
    </source>
</evidence>
<feature type="region of interest" description="Disordered" evidence="1">
    <location>
        <begin position="37"/>
        <end position="58"/>
    </location>
</feature>
<feature type="compositionally biased region" description="Polar residues" evidence="1">
    <location>
        <begin position="37"/>
        <end position="48"/>
    </location>
</feature>
<dbReference type="RefSeq" id="WP_146594429.1">
    <property type="nucleotide sequence ID" value="NZ_SJPT01000003.1"/>
</dbReference>
<protein>
    <recommendedName>
        <fullName evidence="2">DUF4332 domain-containing protein</fullName>
    </recommendedName>
</protein>